<comment type="cofactor">
    <cofactor evidence="1">
        <name>Mg(2+)</name>
        <dbReference type="ChEBI" id="CHEBI:18420"/>
    </cofactor>
</comment>
<dbReference type="AlphaFoldDB" id="A0A319AIZ6"/>
<evidence type="ECO:0000256" key="2">
    <source>
        <dbReference type="SAM" id="MobiDB-lite"/>
    </source>
</evidence>
<keyword evidence="5" id="KW-1185">Reference proteome</keyword>
<dbReference type="PANTHER" id="PTHR12320">
    <property type="entry name" value="PROTEIN PHOSPHATASE 2C"/>
    <property type="match status" value="1"/>
</dbReference>
<dbReference type="EMBL" id="KZ821227">
    <property type="protein sequence ID" value="PYH46632.1"/>
    <property type="molecule type" value="Genomic_DNA"/>
</dbReference>
<dbReference type="InterPro" id="IPR036457">
    <property type="entry name" value="PPM-type-like_dom_sf"/>
</dbReference>
<dbReference type="Gene3D" id="3.60.40.10">
    <property type="entry name" value="PPM-type phosphatase domain"/>
    <property type="match status" value="1"/>
</dbReference>
<sequence>MHHQLEAVDDDGGRSQQLPAFRPGNFHRRACSPACSSLHTVLRDSLLASIVAPKWTAAHRSNSRSSLCLAPVARTPPPASYRRAFHTTSPLASQSPSPRITYRVAASSSGKGRRFHPAKNSYDFNPDLHPAIGVATDTQDPALRRKRRPDSGEDAFFVSRVGNGDSGAIAFAVADGVGGWAESRVDPADFSHALCSYMAQSALAWDAPAEQLRSKHLLQVGYDQVVADNSVPAGGSTASVGVGLEDGRIELANLGDSGSVLLRLAAVHHYSVPQTHGFNTPYQLSIIPPRMRAQASVFGGAFLEDFPRDAAVTNLQMQHGDVLVLATDGVFDNLNNQDILKLVSSRMVLMGAWTSTEEAGVQPSADLQQLTSPNGLAPLLPTSPASSSPSSPSSTSSTSSSDSTASSTKTASPNPRDQVYTLQSLIAATIAGEAKLASTDMRRDGPFAKEAQRYYPGDWYRGGKVDDISVVVIIAVEEGYSGFSTPSSK</sequence>
<dbReference type="SUPFAM" id="SSF81606">
    <property type="entry name" value="PP2C-like"/>
    <property type="match status" value="1"/>
</dbReference>
<dbReference type="STRING" id="1450539.A0A319AIZ6"/>
<comment type="catalytic activity">
    <reaction evidence="1">
        <text>O-phospho-L-seryl-[protein] + H2O = L-seryl-[protein] + phosphate</text>
        <dbReference type="Rhea" id="RHEA:20629"/>
        <dbReference type="Rhea" id="RHEA-COMP:9863"/>
        <dbReference type="Rhea" id="RHEA-COMP:11604"/>
        <dbReference type="ChEBI" id="CHEBI:15377"/>
        <dbReference type="ChEBI" id="CHEBI:29999"/>
        <dbReference type="ChEBI" id="CHEBI:43474"/>
        <dbReference type="ChEBI" id="CHEBI:83421"/>
        <dbReference type="EC" id="3.1.3.16"/>
    </reaction>
</comment>
<proteinExistence type="inferred from homology"/>
<dbReference type="InterPro" id="IPR039123">
    <property type="entry name" value="PPTC7"/>
</dbReference>
<name>A0A319AIZ6_9EURO</name>
<feature type="compositionally biased region" description="Low complexity" evidence="2">
    <location>
        <begin position="376"/>
        <end position="413"/>
    </location>
</feature>
<reference evidence="4 5" key="1">
    <citation type="submission" date="2016-12" db="EMBL/GenBank/DDBJ databases">
        <title>The genomes of Aspergillus section Nigri reveals drivers in fungal speciation.</title>
        <authorList>
            <consortium name="DOE Joint Genome Institute"/>
            <person name="Vesth T.C."/>
            <person name="Nybo J."/>
            <person name="Theobald S."/>
            <person name="Brandl J."/>
            <person name="Frisvad J.C."/>
            <person name="Nielsen K.F."/>
            <person name="Lyhne E.K."/>
            <person name="Kogle M.E."/>
            <person name="Kuo A."/>
            <person name="Riley R."/>
            <person name="Clum A."/>
            <person name="Nolan M."/>
            <person name="Lipzen A."/>
            <person name="Salamov A."/>
            <person name="Henrissat B."/>
            <person name="Wiebenga A."/>
            <person name="De Vries R.P."/>
            <person name="Grigoriev I.V."/>
            <person name="Mortensen U.H."/>
            <person name="Andersen M.R."/>
            <person name="Baker S.E."/>
        </authorList>
    </citation>
    <scope>NUCLEOTIDE SEQUENCE [LARGE SCALE GENOMIC DNA]</scope>
    <source>
        <strain evidence="4 5">JOP 1030-1</strain>
    </source>
</reference>
<dbReference type="SMART" id="SM00331">
    <property type="entry name" value="PP2C_SIG"/>
    <property type="match status" value="1"/>
</dbReference>
<gene>
    <name evidence="4" type="ORF">BP01DRAFT_415071</name>
</gene>
<feature type="compositionally biased region" description="Polar residues" evidence="2">
    <location>
        <begin position="365"/>
        <end position="374"/>
    </location>
</feature>
<feature type="region of interest" description="Disordered" evidence="2">
    <location>
        <begin position="1"/>
        <end position="23"/>
    </location>
</feature>
<dbReference type="FunFam" id="3.60.40.10:FF:000123">
    <property type="entry name" value="Protein phosphatase 2C homolog 7, mitochondrial"/>
    <property type="match status" value="1"/>
</dbReference>
<comment type="cofactor">
    <cofactor evidence="1">
        <name>Mn(2+)</name>
        <dbReference type="ChEBI" id="CHEBI:29035"/>
    </cofactor>
</comment>
<dbReference type="PANTHER" id="PTHR12320:SF1">
    <property type="entry name" value="PROTEIN PHOSPHATASE PTC7 HOMOLOG"/>
    <property type="match status" value="1"/>
</dbReference>
<dbReference type="InterPro" id="IPR001932">
    <property type="entry name" value="PPM-type_phosphatase-like_dom"/>
</dbReference>
<dbReference type="PROSITE" id="PS51746">
    <property type="entry name" value="PPM_2"/>
    <property type="match status" value="1"/>
</dbReference>
<protein>
    <recommendedName>
        <fullName evidence="1">Protein phosphatase</fullName>
        <ecNumber evidence="1">3.1.3.16</ecNumber>
    </recommendedName>
</protein>
<evidence type="ECO:0000259" key="3">
    <source>
        <dbReference type="PROSITE" id="PS51746"/>
    </source>
</evidence>
<dbReference type="Pfam" id="PF13672">
    <property type="entry name" value="PP2C_2"/>
    <property type="match status" value="1"/>
</dbReference>
<keyword evidence="1" id="KW-0479">Metal-binding</keyword>
<dbReference type="RefSeq" id="XP_025432614.1">
    <property type="nucleotide sequence ID" value="XM_025579109.1"/>
</dbReference>
<dbReference type="GO" id="GO:0004722">
    <property type="term" value="F:protein serine/threonine phosphatase activity"/>
    <property type="evidence" value="ECO:0007669"/>
    <property type="project" value="UniProtKB-EC"/>
</dbReference>
<dbReference type="GO" id="GO:0046872">
    <property type="term" value="F:metal ion binding"/>
    <property type="evidence" value="ECO:0007669"/>
    <property type="project" value="UniProtKB-UniRule"/>
</dbReference>
<keyword evidence="1" id="KW-0904">Protein phosphatase</keyword>
<feature type="region of interest" description="Disordered" evidence="2">
    <location>
        <begin position="358"/>
        <end position="417"/>
    </location>
</feature>
<feature type="domain" description="PPM-type phosphatase" evidence="3">
    <location>
        <begin position="137"/>
        <end position="475"/>
    </location>
</feature>
<evidence type="ECO:0000313" key="5">
    <source>
        <dbReference type="Proteomes" id="UP000248349"/>
    </source>
</evidence>
<keyword evidence="1" id="KW-0460">Magnesium</keyword>
<organism evidence="4 5">
    <name type="scientific">Aspergillus saccharolyticus JOP 1030-1</name>
    <dbReference type="NCBI Taxonomy" id="1450539"/>
    <lineage>
        <taxon>Eukaryota</taxon>
        <taxon>Fungi</taxon>
        <taxon>Dikarya</taxon>
        <taxon>Ascomycota</taxon>
        <taxon>Pezizomycotina</taxon>
        <taxon>Eurotiomycetes</taxon>
        <taxon>Eurotiomycetidae</taxon>
        <taxon>Eurotiales</taxon>
        <taxon>Aspergillaceae</taxon>
        <taxon>Aspergillus</taxon>
        <taxon>Aspergillus subgen. Circumdati</taxon>
    </lineage>
</organism>
<keyword evidence="1" id="KW-0378">Hydrolase</keyword>
<dbReference type="OrthoDB" id="60843at2759"/>
<dbReference type="EC" id="3.1.3.16" evidence="1"/>
<evidence type="ECO:0000256" key="1">
    <source>
        <dbReference type="RuleBase" id="RU366020"/>
    </source>
</evidence>
<accession>A0A319AIZ6</accession>
<comment type="catalytic activity">
    <reaction evidence="1">
        <text>O-phospho-L-threonyl-[protein] + H2O = L-threonyl-[protein] + phosphate</text>
        <dbReference type="Rhea" id="RHEA:47004"/>
        <dbReference type="Rhea" id="RHEA-COMP:11060"/>
        <dbReference type="Rhea" id="RHEA-COMP:11605"/>
        <dbReference type="ChEBI" id="CHEBI:15377"/>
        <dbReference type="ChEBI" id="CHEBI:30013"/>
        <dbReference type="ChEBI" id="CHEBI:43474"/>
        <dbReference type="ChEBI" id="CHEBI:61977"/>
        <dbReference type="EC" id="3.1.3.16"/>
    </reaction>
</comment>
<dbReference type="SMART" id="SM00332">
    <property type="entry name" value="PP2Cc"/>
    <property type="match status" value="1"/>
</dbReference>
<evidence type="ECO:0000313" key="4">
    <source>
        <dbReference type="EMBL" id="PYH46632.1"/>
    </source>
</evidence>
<keyword evidence="1" id="KW-0464">Manganese</keyword>
<comment type="similarity">
    <text evidence="1">Belongs to the PP2C family.</text>
</comment>
<dbReference type="Proteomes" id="UP000248349">
    <property type="component" value="Unassembled WGS sequence"/>
</dbReference>
<dbReference type="GeneID" id="37080338"/>